<comment type="caution">
    <text evidence="2">The sequence shown here is derived from an EMBL/GenBank/DDBJ whole genome shotgun (WGS) entry which is preliminary data.</text>
</comment>
<evidence type="ECO:0000313" key="1">
    <source>
        <dbReference type="EMBL" id="GLS44383.1"/>
    </source>
</evidence>
<accession>A0A7W6AKG0</accession>
<proteinExistence type="predicted"/>
<dbReference type="AlphaFoldDB" id="A0A7W6AKG0"/>
<dbReference type="RefSeq" id="WP_183511170.1">
    <property type="nucleotide sequence ID" value="NZ_BSPG01000011.1"/>
</dbReference>
<reference evidence="2 3" key="3">
    <citation type="submission" date="2020-08" db="EMBL/GenBank/DDBJ databases">
        <title>Genomic Encyclopedia of Type Strains, Phase IV (KMG-IV): sequencing the most valuable type-strain genomes for metagenomic binning, comparative biology and taxonomic classification.</title>
        <authorList>
            <person name="Goeker M."/>
        </authorList>
    </citation>
    <scope>NUCLEOTIDE SEQUENCE [LARGE SCALE GENOMIC DNA]</scope>
    <source>
        <strain evidence="2 3">DSM 24105</strain>
    </source>
</reference>
<dbReference type="Proteomes" id="UP001156881">
    <property type="component" value="Unassembled WGS sequence"/>
</dbReference>
<gene>
    <name evidence="1" type="ORF">GCM10007884_23710</name>
    <name evidence="2" type="ORF">GGR33_004636</name>
</gene>
<dbReference type="EMBL" id="BSPG01000011">
    <property type="protein sequence ID" value="GLS44383.1"/>
    <property type="molecule type" value="Genomic_DNA"/>
</dbReference>
<reference evidence="4" key="2">
    <citation type="journal article" date="2019" name="Int. J. Syst. Evol. Microbiol.">
        <title>The Global Catalogue of Microorganisms (GCM) 10K type strain sequencing project: providing services to taxonomists for standard genome sequencing and annotation.</title>
        <authorList>
            <consortium name="The Broad Institute Genomics Platform"/>
            <consortium name="The Broad Institute Genome Sequencing Center for Infectious Disease"/>
            <person name="Wu L."/>
            <person name="Ma J."/>
        </authorList>
    </citation>
    <scope>NUCLEOTIDE SEQUENCE [LARGE SCALE GENOMIC DNA]</scope>
    <source>
        <strain evidence="4">NBRC 107710</strain>
    </source>
</reference>
<reference evidence="1" key="1">
    <citation type="journal article" date="2014" name="Int. J. Syst. Evol. Microbiol.">
        <title>Complete genome of a new Firmicutes species belonging to the dominant human colonic microbiota ('Ruminococcus bicirculans') reveals two chromosomes and a selective capacity to utilize plant glucans.</title>
        <authorList>
            <consortium name="NISC Comparative Sequencing Program"/>
            <person name="Wegmann U."/>
            <person name="Louis P."/>
            <person name="Goesmann A."/>
            <person name="Henrissat B."/>
            <person name="Duncan S.H."/>
            <person name="Flint H.J."/>
        </authorList>
    </citation>
    <scope>NUCLEOTIDE SEQUENCE</scope>
    <source>
        <strain evidence="1">NBRC 107710</strain>
    </source>
</reference>
<evidence type="ECO:0000313" key="3">
    <source>
        <dbReference type="Proteomes" id="UP000517759"/>
    </source>
</evidence>
<keyword evidence="4" id="KW-1185">Reference proteome</keyword>
<protein>
    <submittedName>
        <fullName evidence="2">Uncharacterized protein</fullName>
    </submittedName>
</protein>
<sequence>MKRNFVVTVKERDPGQPCFLVFEVSEDIGLGEKTIMLQMPEQTDFDDARTIALAINHGVEKVALIDA</sequence>
<dbReference type="Proteomes" id="UP000517759">
    <property type="component" value="Unassembled WGS sequence"/>
</dbReference>
<dbReference type="EMBL" id="JACIDN010000010">
    <property type="protein sequence ID" value="MBB3905108.1"/>
    <property type="molecule type" value="Genomic_DNA"/>
</dbReference>
<reference evidence="1" key="4">
    <citation type="submission" date="2023-01" db="EMBL/GenBank/DDBJ databases">
        <title>Draft genome sequence of Methylobacterium brachythecii strain NBRC 107710.</title>
        <authorList>
            <person name="Sun Q."/>
            <person name="Mori K."/>
        </authorList>
    </citation>
    <scope>NUCLEOTIDE SEQUENCE</scope>
    <source>
        <strain evidence="1">NBRC 107710</strain>
    </source>
</reference>
<evidence type="ECO:0000313" key="4">
    <source>
        <dbReference type="Proteomes" id="UP001156881"/>
    </source>
</evidence>
<organism evidence="2 3">
    <name type="scientific">Methylobacterium brachythecii</name>
    <dbReference type="NCBI Taxonomy" id="1176177"/>
    <lineage>
        <taxon>Bacteria</taxon>
        <taxon>Pseudomonadati</taxon>
        <taxon>Pseudomonadota</taxon>
        <taxon>Alphaproteobacteria</taxon>
        <taxon>Hyphomicrobiales</taxon>
        <taxon>Methylobacteriaceae</taxon>
        <taxon>Methylobacterium</taxon>
    </lineage>
</organism>
<name>A0A7W6AKG0_9HYPH</name>
<evidence type="ECO:0000313" key="2">
    <source>
        <dbReference type="EMBL" id="MBB3905108.1"/>
    </source>
</evidence>